<dbReference type="EMBL" id="CAJVPM010002583">
    <property type="protein sequence ID" value="CAG8488803.1"/>
    <property type="molecule type" value="Genomic_DNA"/>
</dbReference>
<evidence type="ECO:0000313" key="2">
    <source>
        <dbReference type="Proteomes" id="UP000789860"/>
    </source>
</evidence>
<keyword evidence="2" id="KW-1185">Reference proteome</keyword>
<accession>A0ACA9KS94</accession>
<organism evidence="1 2">
    <name type="scientific">Scutellospora calospora</name>
    <dbReference type="NCBI Taxonomy" id="85575"/>
    <lineage>
        <taxon>Eukaryota</taxon>
        <taxon>Fungi</taxon>
        <taxon>Fungi incertae sedis</taxon>
        <taxon>Mucoromycota</taxon>
        <taxon>Glomeromycotina</taxon>
        <taxon>Glomeromycetes</taxon>
        <taxon>Diversisporales</taxon>
        <taxon>Gigasporaceae</taxon>
        <taxon>Scutellospora</taxon>
    </lineage>
</organism>
<evidence type="ECO:0000313" key="1">
    <source>
        <dbReference type="EMBL" id="CAG8488803.1"/>
    </source>
</evidence>
<gene>
    <name evidence="1" type="ORF">SCALOS_LOCUS2739</name>
</gene>
<reference evidence="1" key="1">
    <citation type="submission" date="2021-06" db="EMBL/GenBank/DDBJ databases">
        <authorList>
            <person name="Kallberg Y."/>
            <person name="Tangrot J."/>
            <person name="Rosling A."/>
        </authorList>
    </citation>
    <scope>NUCLEOTIDE SEQUENCE</scope>
    <source>
        <strain evidence="1">AU212A</strain>
    </source>
</reference>
<name>A0ACA9KS94_9GLOM</name>
<sequence>MSNQISKTLDDKKVSLRAHVYDKRIEFKNLDETSELNIDKYTFYDGCVVVEFWDHRNEQKCHGKRSILKHNQTSIWDEILRLNQETGASWTYEQAIQLEAQLLLALHPQLDLDIDPMLLHDKATNDANMKQIHRKLKKKKRKLNSYEVELEDAKRRIGKEFVPKYSQAKYFRSPENLVTETNHQAITRGITTPVPKNLIRTIEFQREYTDPGKKNKDNLFTLVYIYRDNNNGKYEVIAHAVKGKDLQENGAHTLPMKTLSLCDKYNSKLDDSKPTLKCELENAADYESFVKSFVILYMMDNKLLNDSERSNKIPADMIVQLAEEYSRESNQNELHDITNIDKKEPYQIVEFLAKKPISETKPSAFEYISEDGKKTEIKSIYDLYTAAISKKHATESTSMPPPPRPIQRVRVRPPQQRLPLTPEVVMSGFSQPVGKPPVQHQPQMVANPITPISPIQISQNSQSIQPPQTRPPIQNRPILSPQTMQRIIQLPNQPMPTQNPNHIPMNVQVSAQQAASQMIIQQRPVIATSPGKIPQKMVMQLSGMPPTLPPQSRQSNQNPVIVPVQSTQMPTQIPIQNNPQIQPGSQSTPGTPIQLSEQTQVQPVQRSPGTPMKSPARTSEPSTPMQTAQDQITQPSQRSAPNTPLQSPGQNPGLITPRPIPTNQLPMRNGIHLPPAQNTLPLNNTGNGIRLTREQYMALLIRNRTQLANAQAQAQAQLSGQVHGQVPNQLVNQVTNPTIIQRRFAPQLQNANTQQQQVDIMRAATQQQLIRNNQAFMVQSQFPINQQLQGIISDQTPQLQLNMPQMALYRRPNVVQRPVAQQQVTLNTQFPTNGQWVFQQRPWNGS</sequence>
<dbReference type="Proteomes" id="UP000789860">
    <property type="component" value="Unassembled WGS sequence"/>
</dbReference>
<comment type="caution">
    <text evidence="1">The sequence shown here is derived from an EMBL/GenBank/DDBJ whole genome shotgun (WGS) entry which is preliminary data.</text>
</comment>
<proteinExistence type="predicted"/>
<protein>
    <submittedName>
        <fullName evidence="1">5944_t:CDS:1</fullName>
    </submittedName>
</protein>